<keyword evidence="3 6" id="KW-0812">Transmembrane</keyword>
<feature type="transmembrane region" description="Helical" evidence="6">
    <location>
        <begin position="82"/>
        <end position="103"/>
    </location>
</feature>
<dbReference type="PANTHER" id="PTHR30177">
    <property type="entry name" value="GLYCINE BETAINE/L-PROLINE TRANSPORT SYSTEM PERMEASE PROTEIN PROW"/>
    <property type="match status" value="1"/>
</dbReference>
<evidence type="ECO:0000256" key="4">
    <source>
        <dbReference type="ARBA" id="ARBA00022989"/>
    </source>
</evidence>
<dbReference type="InterPro" id="IPR000515">
    <property type="entry name" value="MetI-like"/>
</dbReference>
<dbReference type="Gene3D" id="1.10.3720.10">
    <property type="entry name" value="MetI-like"/>
    <property type="match status" value="1"/>
</dbReference>
<dbReference type="InterPro" id="IPR051204">
    <property type="entry name" value="ABC_transp_perm/SBD"/>
</dbReference>
<evidence type="ECO:0000313" key="8">
    <source>
        <dbReference type="EMBL" id="GLS42145.1"/>
    </source>
</evidence>
<evidence type="ECO:0000259" key="7">
    <source>
        <dbReference type="PROSITE" id="PS50928"/>
    </source>
</evidence>
<evidence type="ECO:0000313" key="10">
    <source>
        <dbReference type="Proteomes" id="UP000517759"/>
    </source>
</evidence>
<feature type="transmembrane region" description="Helical" evidence="6">
    <location>
        <begin position="148"/>
        <end position="169"/>
    </location>
</feature>
<dbReference type="EMBL" id="BSPG01000001">
    <property type="protein sequence ID" value="GLS42145.1"/>
    <property type="molecule type" value="Genomic_DNA"/>
</dbReference>
<feature type="transmembrane region" description="Helical" evidence="6">
    <location>
        <begin position="20"/>
        <end position="40"/>
    </location>
</feature>
<dbReference type="PROSITE" id="PS50928">
    <property type="entry name" value="ABC_TM1"/>
    <property type="match status" value="1"/>
</dbReference>
<evidence type="ECO:0000256" key="1">
    <source>
        <dbReference type="ARBA" id="ARBA00004651"/>
    </source>
</evidence>
<reference evidence="8" key="4">
    <citation type="submission" date="2023-01" db="EMBL/GenBank/DDBJ databases">
        <title>Draft genome sequence of Methylobacterium brachythecii strain NBRC 107710.</title>
        <authorList>
            <person name="Sun Q."/>
            <person name="Mori K."/>
        </authorList>
    </citation>
    <scope>NUCLEOTIDE SEQUENCE</scope>
    <source>
        <strain evidence="8">NBRC 107710</strain>
    </source>
</reference>
<feature type="transmembrane region" description="Helical" evidence="6">
    <location>
        <begin position="357"/>
        <end position="376"/>
    </location>
</feature>
<feature type="transmembrane region" description="Helical" evidence="6">
    <location>
        <begin position="189"/>
        <end position="213"/>
    </location>
</feature>
<feature type="transmembrane region" description="Helical" evidence="6">
    <location>
        <begin position="331"/>
        <end position="351"/>
    </location>
</feature>
<comment type="similarity">
    <text evidence="6">Belongs to the binding-protein-dependent transport system permease family.</text>
</comment>
<dbReference type="PANTHER" id="PTHR30177:SF30">
    <property type="entry name" value="GLYCINE BETAINE UPTAKE SYSTEM PERMEASE PROTEIN YEHY"/>
    <property type="match status" value="1"/>
</dbReference>
<protein>
    <submittedName>
        <fullName evidence="8">ABC transporter permease</fullName>
    </submittedName>
    <submittedName>
        <fullName evidence="9">Osmoprotectant transport system permease protein</fullName>
    </submittedName>
</protein>
<feature type="transmembrane region" description="Helical" evidence="6">
    <location>
        <begin position="256"/>
        <end position="276"/>
    </location>
</feature>
<dbReference type="Proteomes" id="UP000517759">
    <property type="component" value="Unassembled WGS sequence"/>
</dbReference>
<evidence type="ECO:0000256" key="5">
    <source>
        <dbReference type="ARBA" id="ARBA00023136"/>
    </source>
</evidence>
<evidence type="ECO:0000313" key="9">
    <source>
        <dbReference type="EMBL" id="MBB3902297.1"/>
    </source>
</evidence>
<evidence type="ECO:0000256" key="2">
    <source>
        <dbReference type="ARBA" id="ARBA00022448"/>
    </source>
</evidence>
<gene>
    <name evidence="8" type="ORF">GCM10007884_01300</name>
    <name evidence="9" type="ORF">GGR33_001792</name>
</gene>
<organism evidence="9 10">
    <name type="scientific">Methylobacterium brachythecii</name>
    <dbReference type="NCBI Taxonomy" id="1176177"/>
    <lineage>
        <taxon>Bacteria</taxon>
        <taxon>Pseudomonadati</taxon>
        <taxon>Pseudomonadota</taxon>
        <taxon>Alphaproteobacteria</taxon>
        <taxon>Hyphomicrobiales</taxon>
        <taxon>Methylobacteriaceae</taxon>
        <taxon>Methylobacterium</taxon>
    </lineage>
</organism>
<keyword evidence="11" id="KW-1185">Reference proteome</keyword>
<keyword evidence="2 6" id="KW-0813">Transport</keyword>
<proteinExistence type="inferred from homology"/>
<reference evidence="9 10" key="3">
    <citation type="submission" date="2020-08" db="EMBL/GenBank/DDBJ databases">
        <title>Genomic Encyclopedia of Type Strains, Phase IV (KMG-IV): sequencing the most valuable type-strain genomes for metagenomic binning, comparative biology and taxonomic classification.</title>
        <authorList>
            <person name="Goeker M."/>
        </authorList>
    </citation>
    <scope>NUCLEOTIDE SEQUENCE [LARGE SCALE GENOMIC DNA]</scope>
    <source>
        <strain evidence="9 10">DSM 24105</strain>
    </source>
</reference>
<keyword evidence="5 6" id="KW-0472">Membrane</keyword>
<reference evidence="8" key="1">
    <citation type="journal article" date="2014" name="Int. J. Syst. Evol. Microbiol.">
        <title>Complete genome of a new Firmicutes species belonging to the dominant human colonic microbiota ('Ruminococcus bicirculans') reveals two chromosomes and a selective capacity to utilize plant glucans.</title>
        <authorList>
            <consortium name="NISC Comparative Sequencing Program"/>
            <person name="Wegmann U."/>
            <person name="Louis P."/>
            <person name="Goesmann A."/>
            <person name="Henrissat B."/>
            <person name="Duncan S.H."/>
            <person name="Flint H.J."/>
        </authorList>
    </citation>
    <scope>NUCLEOTIDE SEQUENCE</scope>
    <source>
        <strain evidence="8">NBRC 107710</strain>
    </source>
</reference>
<dbReference type="GO" id="GO:0031460">
    <property type="term" value="P:glycine betaine transport"/>
    <property type="evidence" value="ECO:0007669"/>
    <property type="project" value="TreeGrafter"/>
</dbReference>
<name>A0A7W6AMB4_9HYPH</name>
<dbReference type="GO" id="GO:0055085">
    <property type="term" value="P:transmembrane transport"/>
    <property type="evidence" value="ECO:0007669"/>
    <property type="project" value="InterPro"/>
</dbReference>
<dbReference type="RefSeq" id="WP_246412923.1">
    <property type="nucleotide sequence ID" value="NZ_BSPG01000001.1"/>
</dbReference>
<dbReference type="GO" id="GO:0005886">
    <property type="term" value="C:plasma membrane"/>
    <property type="evidence" value="ECO:0007669"/>
    <property type="project" value="UniProtKB-SubCell"/>
</dbReference>
<feature type="transmembrane region" description="Helical" evidence="6">
    <location>
        <begin position="123"/>
        <end position="141"/>
    </location>
</feature>
<comment type="subcellular location">
    <subcellularLocation>
        <location evidence="1 6">Cell membrane</location>
        <topology evidence="1 6">Multi-pass membrane protein</topology>
    </subcellularLocation>
</comment>
<feature type="transmembrane region" description="Helical" evidence="6">
    <location>
        <begin position="225"/>
        <end position="250"/>
    </location>
</feature>
<keyword evidence="4 6" id="KW-1133">Transmembrane helix</keyword>
<sequence length="393" mass="39820">MTGIAKPLDLPAGVSIRYTFSVLAVASALSFTVTALPMLHLAANRLVVGTPVSAAVLGQTGWLICGLCLLGASCMGATRSRLAAPVAMVAFAMALLLFTVALGQAASGLTDGQPPATRARLASGAWAGLLLLAGTSLWAAGRTRINGAGWLLVAGLLIGFLLLHRAGAYDGLSLAVEYRAREAVVQGAVLRHIALSAAAVSLAAVSCVLLYAWRRSRGVVEIAINGLQVVPAVALLGGLVALASGLLTAIPALRATGLSALGPGPAILVIAGYLLLPFWRGLEAALRAADPSSLDAATAIGLTRRQILLDLHLPLGAPILVGALRVASVQAIGLATLGALVGAGGLGGIVFDGMAQFAPDLILLGALPVIGLSLFVERGLSLVEDAVHRRWRG</sequence>
<dbReference type="InterPro" id="IPR035906">
    <property type="entry name" value="MetI-like_sf"/>
</dbReference>
<dbReference type="AlphaFoldDB" id="A0A7W6AMB4"/>
<dbReference type="EMBL" id="JACIDN010000003">
    <property type="protein sequence ID" value="MBB3902297.1"/>
    <property type="molecule type" value="Genomic_DNA"/>
</dbReference>
<accession>A0A7W6AMB4</accession>
<evidence type="ECO:0000256" key="6">
    <source>
        <dbReference type="RuleBase" id="RU363032"/>
    </source>
</evidence>
<dbReference type="Pfam" id="PF00528">
    <property type="entry name" value="BPD_transp_1"/>
    <property type="match status" value="1"/>
</dbReference>
<feature type="transmembrane region" description="Helical" evidence="6">
    <location>
        <begin position="46"/>
        <end position="70"/>
    </location>
</feature>
<dbReference type="Proteomes" id="UP001156881">
    <property type="component" value="Unassembled WGS sequence"/>
</dbReference>
<reference evidence="11" key="2">
    <citation type="journal article" date="2019" name="Int. J. Syst. Evol. Microbiol.">
        <title>The Global Catalogue of Microorganisms (GCM) 10K type strain sequencing project: providing services to taxonomists for standard genome sequencing and annotation.</title>
        <authorList>
            <consortium name="The Broad Institute Genomics Platform"/>
            <consortium name="The Broad Institute Genome Sequencing Center for Infectious Disease"/>
            <person name="Wu L."/>
            <person name="Ma J."/>
        </authorList>
    </citation>
    <scope>NUCLEOTIDE SEQUENCE [LARGE SCALE GENOMIC DNA]</scope>
    <source>
        <strain evidence="11">NBRC 107710</strain>
    </source>
</reference>
<evidence type="ECO:0000313" key="11">
    <source>
        <dbReference type="Proteomes" id="UP001156881"/>
    </source>
</evidence>
<feature type="domain" description="ABC transmembrane type-1" evidence="7">
    <location>
        <begin position="189"/>
        <end position="380"/>
    </location>
</feature>
<dbReference type="SUPFAM" id="SSF161098">
    <property type="entry name" value="MetI-like"/>
    <property type="match status" value="1"/>
</dbReference>
<evidence type="ECO:0000256" key="3">
    <source>
        <dbReference type="ARBA" id="ARBA00022692"/>
    </source>
</evidence>
<comment type="caution">
    <text evidence="9">The sequence shown here is derived from an EMBL/GenBank/DDBJ whole genome shotgun (WGS) entry which is preliminary data.</text>
</comment>